<dbReference type="Pfam" id="PF14520">
    <property type="entry name" value="HHH_5"/>
    <property type="match status" value="1"/>
</dbReference>
<dbReference type="Pfam" id="PF22920">
    <property type="entry name" value="UvrC_RNaseH"/>
    <property type="match status" value="1"/>
</dbReference>
<dbReference type="InterPro" id="IPR038476">
    <property type="entry name" value="UvrC_RNase_H_dom_sf"/>
</dbReference>
<dbReference type="InterPro" id="IPR001162">
    <property type="entry name" value="UvrC_RNase_H_dom"/>
</dbReference>
<dbReference type="RefSeq" id="WP_317492377.1">
    <property type="nucleotide sequence ID" value="NZ_CP136051.1"/>
</dbReference>
<keyword evidence="1" id="KW-0742">SOS response</keyword>
<keyword evidence="4" id="KW-1185">Reference proteome</keyword>
<dbReference type="EMBL" id="CP136051">
    <property type="protein sequence ID" value="WOK09772.1"/>
    <property type="molecule type" value="Genomic_DNA"/>
</dbReference>
<dbReference type="SUPFAM" id="SSF47781">
    <property type="entry name" value="RuvA domain 2-like"/>
    <property type="match status" value="1"/>
</dbReference>
<dbReference type="NCBIfam" id="TIGR00194">
    <property type="entry name" value="uvrC"/>
    <property type="match status" value="1"/>
</dbReference>
<dbReference type="InterPro" id="IPR036876">
    <property type="entry name" value="UVR_dom_sf"/>
</dbReference>
<organism evidence="3 4">
    <name type="scientific">Imperialibacter roseus</name>
    <dbReference type="NCBI Taxonomy" id="1324217"/>
    <lineage>
        <taxon>Bacteria</taxon>
        <taxon>Pseudomonadati</taxon>
        <taxon>Bacteroidota</taxon>
        <taxon>Cytophagia</taxon>
        <taxon>Cytophagales</taxon>
        <taxon>Flammeovirgaceae</taxon>
        <taxon>Imperialibacter</taxon>
    </lineage>
</organism>
<protein>
    <submittedName>
        <fullName evidence="3">Excinuclease ABC subunit UvrC</fullName>
    </submittedName>
</protein>
<gene>
    <name evidence="3" type="primary">uvrC</name>
    <name evidence="3" type="ORF">RT717_23005</name>
</gene>
<dbReference type="SUPFAM" id="SSF46600">
    <property type="entry name" value="C-terminal UvrC-binding domain of UvrB"/>
    <property type="match status" value="1"/>
</dbReference>
<evidence type="ECO:0000256" key="1">
    <source>
        <dbReference type="ARBA" id="ARBA00023236"/>
    </source>
</evidence>
<dbReference type="Gene3D" id="1.10.150.20">
    <property type="entry name" value="5' to 3' exonuclease, C-terminal subdomain"/>
    <property type="match status" value="1"/>
</dbReference>
<dbReference type="Gene3D" id="3.30.420.340">
    <property type="entry name" value="UvrC, RNAse H endonuclease domain"/>
    <property type="match status" value="1"/>
</dbReference>
<feature type="domain" description="UvrC family homology region profile" evidence="2">
    <location>
        <begin position="84"/>
        <end position="293"/>
    </location>
</feature>
<proteinExistence type="predicted"/>
<accession>A0ABZ0J1G4</accession>
<evidence type="ECO:0000259" key="2">
    <source>
        <dbReference type="PROSITE" id="PS50165"/>
    </source>
</evidence>
<dbReference type="InterPro" id="IPR004791">
    <property type="entry name" value="UvrC"/>
</dbReference>
<reference evidence="3 4" key="1">
    <citation type="journal article" date="2023" name="Microbiol. Resour. Announc.">
        <title>Complete Genome Sequence of Imperialibacter roseus strain P4T.</title>
        <authorList>
            <person name="Tizabi D.R."/>
            <person name="Bachvaroff T."/>
            <person name="Hill R.T."/>
        </authorList>
    </citation>
    <scope>NUCLEOTIDE SEQUENCE [LARGE SCALE GENOMIC DNA]</scope>
    <source>
        <strain evidence="3 4">P4T</strain>
    </source>
</reference>
<dbReference type="InterPro" id="IPR010994">
    <property type="entry name" value="RuvA_2-like"/>
</dbReference>
<dbReference type="PANTHER" id="PTHR30562:SF1">
    <property type="entry name" value="UVRABC SYSTEM PROTEIN C"/>
    <property type="match status" value="1"/>
</dbReference>
<dbReference type="Proteomes" id="UP001302349">
    <property type="component" value="Chromosome"/>
</dbReference>
<dbReference type="PROSITE" id="PS50165">
    <property type="entry name" value="UVRC"/>
    <property type="match status" value="1"/>
</dbReference>
<dbReference type="PANTHER" id="PTHR30562">
    <property type="entry name" value="UVRC/OXIDOREDUCTASE"/>
    <property type="match status" value="1"/>
</dbReference>
<sequence length="425" mass="48226">MGPCEGLQDHNDYLEEINQSKEALKGNLSVVRNYFKERMQTAAEQLAFEEAQKFKNKLDLLEKFQSKSLIVSNKITNTDVFTLVSDESSAFVNYMRVDGGIINISDTLEIKRKLDETDEEILQLLMISLRSKYESSNKEILTNKQVSLYDETLSITQPAIGDKKKLVDLSVKNALFFKKERFNQKLQSQTKENRVLLQMKEDLKLTQTPMRIECFDNSNIQGTHPVASMVCFINGKAAKKEYRHFNIKTVVGPDDFGSMREIVYRRYKRVIDEGLPLANLIIIDGGKGQLSAAVSSLKELGIYGKVPIIGIAKKLEELYYPEDSIPIHLAKKSESLKIIQQLRDEAHRFAITFHRAKRSKTQTKSALDDIDGIGEKTRSLLLSELKSVEKIKRASITELSNLIGQKKALLVKDHFTSIDTNKKGA</sequence>
<dbReference type="InterPro" id="IPR050066">
    <property type="entry name" value="UvrABC_protein_C"/>
</dbReference>
<name>A0ABZ0J1G4_9BACT</name>
<dbReference type="Pfam" id="PF08459">
    <property type="entry name" value="UvrC_RNaseH_dom"/>
    <property type="match status" value="1"/>
</dbReference>
<keyword evidence="1" id="KW-0227">DNA damage</keyword>
<evidence type="ECO:0000313" key="4">
    <source>
        <dbReference type="Proteomes" id="UP001302349"/>
    </source>
</evidence>
<evidence type="ECO:0000313" key="3">
    <source>
        <dbReference type="EMBL" id="WOK09772.1"/>
    </source>
</evidence>